<dbReference type="SUPFAM" id="SSF54373">
    <property type="entry name" value="FAD-linked reductases, C-terminal domain"/>
    <property type="match status" value="1"/>
</dbReference>
<evidence type="ECO:0000313" key="10">
    <source>
        <dbReference type="EMBL" id="QGG40333.1"/>
    </source>
</evidence>
<dbReference type="Proteomes" id="UP000392064">
    <property type="component" value="Chromosome"/>
</dbReference>
<name>A0A5Q2MF01_9ACTN</name>
<dbReference type="Pfam" id="PF05199">
    <property type="entry name" value="GMC_oxred_C"/>
    <property type="match status" value="1"/>
</dbReference>
<accession>A0A5Q2MF01</accession>
<dbReference type="EMBL" id="CP045737">
    <property type="protein sequence ID" value="QGG40333.1"/>
    <property type="molecule type" value="Genomic_DNA"/>
</dbReference>
<evidence type="ECO:0000256" key="8">
    <source>
        <dbReference type="ARBA" id="ARBA00023014"/>
    </source>
</evidence>
<evidence type="ECO:0000256" key="6">
    <source>
        <dbReference type="ARBA" id="ARBA00023002"/>
    </source>
</evidence>
<keyword evidence="11" id="KW-1185">Reference proteome</keyword>
<dbReference type="Gene3D" id="3.50.50.60">
    <property type="entry name" value="FAD/NAD(P)-binding domain"/>
    <property type="match status" value="2"/>
</dbReference>
<sequence length="544" mass="58776">MSYTADEIDVLIIGGGLSGGAIARTLTKTGARVVMLEQGPRVHPMDTAMVSSDWEFDMRRRWSGNPNVRRLPTDYPVTGGDFQPMLYNAVGGGTNAYAALWHRMKPADFRKGSEHGVGNSIDWPLSYEDLEPYYDQHDNFFGVSGVHGDPSYPHHRADRMPPIRHGSYLQRAADACDRAGWHWWPSDLGSISEDFDDRQSCNRCGHCMMGCPREAKGTGWNAYTRHAVAQGLELRTGARVTRIVTNGRKAVGAEYIDLETGQEHIVRARLVVLAANGIGTPRLLLMSANADNPDGLANDHDQVGRNLILHGYSLWDIWTKDPLNNFKGPLGGAVYSHEFYNTDLSRGFVNGMTMTFCATGGPLFAGLGGFMEQNPAPWGAGHHDGFEQRFDRSFFVAIQTDDIPVDTNRVTLDPDVTDSSGLPAAHTAYALHDNDRAALQFGAARVAELAAGIDAEVSGPGLEPYNPPGWHLMGANRMGSDPTCSVTDGQHRAWGVDNLVICDVGSMTTGGAVNPAATVGALALRCADLLVAEQRSGLAVSAAG</sequence>
<dbReference type="PROSITE" id="PS51379">
    <property type="entry name" value="4FE4S_FER_2"/>
    <property type="match status" value="1"/>
</dbReference>
<keyword evidence="7" id="KW-0408">Iron</keyword>
<dbReference type="InterPro" id="IPR017900">
    <property type="entry name" value="4Fe4S_Fe_S_CS"/>
</dbReference>
<keyword evidence="5" id="KW-0274">FAD</keyword>
<comment type="cofactor">
    <cofactor evidence="1">
        <name>FAD</name>
        <dbReference type="ChEBI" id="CHEBI:57692"/>
    </cofactor>
</comment>
<protein>
    <submittedName>
        <fullName evidence="10">NAD(P)-binding protein</fullName>
    </submittedName>
</protein>
<evidence type="ECO:0000313" key="11">
    <source>
        <dbReference type="Proteomes" id="UP000392064"/>
    </source>
</evidence>
<dbReference type="PANTHER" id="PTHR42784:SF1">
    <property type="entry name" value="PYRANOSE 2-OXIDASE"/>
    <property type="match status" value="1"/>
</dbReference>
<evidence type="ECO:0000256" key="2">
    <source>
        <dbReference type="ARBA" id="ARBA00010790"/>
    </source>
</evidence>
<dbReference type="KEGG" id="aef:GEV26_02515"/>
<keyword evidence="3" id="KW-0285">Flavoprotein</keyword>
<reference evidence="10 11" key="1">
    <citation type="submission" date="2019-11" db="EMBL/GenBank/DDBJ databases">
        <authorList>
            <person name="Li J."/>
        </authorList>
    </citation>
    <scope>NUCLEOTIDE SEQUENCE [LARGE SCALE GENOMIC DNA]</scope>
    <source>
        <strain evidence="10 11">MF47</strain>
    </source>
</reference>
<dbReference type="InterPro" id="IPR007867">
    <property type="entry name" value="GMC_OxRtase_C"/>
</dbReference>
<evidence type="ECO:0000256" key="1">
    <source>
        <dbReference type="ARBA" id="ARBA00001974"/>
    </source>
</evidence>
<dbReference type="InterPro" id="IPR000172">
    <property type="entry name" value="GMC_OxRdtase_N"/>
</dbReference>
<keyword evidence="6" id="KW-0560">Oxidoreductase</keyword>
<dbReference type="InterPro" id="IPR017896">
    <property type="entry name" value="4Fe4S_Fe-S-bd"/>
</dbReference>
<dbReference type="SUPFAM" id="SSF51905">
    <property type="entry name" value="FAD/NAD(P)-binding domain"/>
    <property type="match status" value="1"/>
</dbReference>
<proteinExistence type="inferred from homology"/>
<dbReference type="PROSITE" id="PS00198">
    <property type="entry name" value="4FE4S_FER_1"/>
    <property type="match status" value="1"/>
</dbReference>
<dbReference type="GO" id="GO:0016614">
    <property type="term" value="F:oxidoreductase activity, acting on CH-OH group of donors"/>
    <property type="evidence" value="ECO:0007669"/>
    <property type="project" value="InterPro"/>
</dbReference>
<evidence type="ECO:0000256" key="5">
    <source>
        <dbReference type="ARBA" id="ARBA00022827"/>
    </source>
</evidence>
<evidence type="ECO:0000256" key="3">
    <source>
        <dbReference type="ARBA" id="ARBA00022630"/>
    </source>
</evidence>
<evidence type="ECO:0000259" key="9">
    <source>
        <dbReference type="PROSITE" id="PS51379"/>
    </source>
</evidence>
<evidence type="ECO:0000256" key="7">
    <source>
        <dbReference type="ARBA" id="ARBA00023004"/>
    </source>
</evidence>
<dbReference type="AlphaFoldDB" id="A0A5Q2MF01"/>
<dbReference type="Pfam" id="PF00732">
    <property type="entry name" value="GMC_oxred_N"/>
    <property type="match status" value="1"/>
</dbReference>
<dbReference type="GO" id="GO:0046872">
    <property type="term" value="F:metal ion binding"/>
    <property type="evidence" value="ECO:0007669"/>
    <property type="project" value="UniProtKB-KW"/>
</dbReference>
<comment type="similarity">
    <text evidence="2">Belongs to the GMC oxidoreductase family.</text>
</comment>
<dbReference type="InterPro" id="IPR036188">
    <property type="entry name" value="FAD/NAD-bd_sf"/>
</dbReference>
<dbReference type="GO" id="GO:0050660">
    <property type="term" value="F:flavin adenine dinucleotide binding"/>
    <property type="evidence" value="ECO:0007669"/>
    <property type="project" value="InterPro"/>
</dbReference>
<dbReference type="InterPro" id="IPR051473">
    <property type="entry name" value="P2Ox-like"/>
</dbReference>
<gene>
    <name evidence="10" type="ORF">GEV26_02515</name>
</gene>
<dbReference type="RefSeq" id="WP_153651605.1">
    <property type="nucleotide sequence ID" value="NZ_CP045737.1"/>
</dbReference>
<keyword evidence="4" id="KW-0479">Metal-binding</keyword>
<feature type="domain" description="4Fe-4S ferredoxin-type" evidence="9">
    <location>
        <begin position="191"/>
        <end position="221"/>
    </location>
</feature>
<dbReference type="PANTHER" id="PTHR42784">
    <property type="entry name" value="PYRANOSE 2-OXIDASE"/>
    <property type="match status" value="1"/>
</dbReference>
<keyword evidence="8" id="KW-0411">Iron-sulfur</keyword>
<organism evidence="10 11">
    <name type="scientific">Aeromicrobium yanjiei</name>
    <dbReference type="NCBI Taxonomy" id="2662028"/>
    <lineage>
        <taxon>Bacteria</taxon>
        <taxon>Bacillati</taxon>
        <taxon>Actinomycetota</taxon>
        <taxon>Actinomycetes</taxon>
        <taxon>Propionibacteriales</taxon>
        <taxon>Nocardioidaceae</taxon>
        <taxon>Aeromicrobium</taxon>
    </lineage>
</organism>
<dbReference type="GO" id="GO:0051536">
    <property type="term" value="F:iron-sulfur cluster binding"/>
    <property type="evidence" value="ECO:0007669"/>
    <property type="project" value="UniProtKB-KW"/>
</dbReference>
<evidence type="ECO:0000256" key="4">
    <source>
        <dbReference type="ARBA" id="ARBA00022723"/>
    </source>
</evidence>